<keyword evidence="2" id="KW-0408">Iron</keyword>
<dbReference type="InterPro" id="IPR005123">
    <property type="entry name" value="Oxoglu/Fe-dep_dioxygenase_dom"/>
</dbReference>
<dbReference type="GO" id="GO:0016491">
    <property type="term" value="F:oxidoreductase activity"/>
    <property type="evidence" value="ECO:0007669"/>
    <property type="project" value="UniProtKB-KW"/>
</dbReference>
<evidence type="ECO:0000313" key="5">
    <source>
        <dbReference type="EMBL" id="KAF2434273.1"/>
    </source>
</evidence>
<dbReference type="InterPro" id="IPR050231">
    <property type="entry name" value="Iron_ascorbate_oxido_reductase"/>
</dbReference>
<feature type="domain" description="Fe2OG dioxygenase" evidence="4">
    <location>
        <begin position="197"/>
        <end position="298"/>
    </location>
</feature>
<sequence>MEIPILNLSLAKDPTTRPQLLKDLYDATFNIGFVYIKNHSVPNFTIDNLTDFLPKLFDLPNSSKSTLSKINSPHFVGYNGYAEEKTLGKQDLREQFDFATELDVVYDENAQVEGGSGRDFSKLYWRLRGPNLWPDEGDLPGFRRVFEEYHDALSKLSFEFVELVEEAFGIPKDTFKDFFVPKQQVSNGQKSKSYLPPQHRIKLLKYPATSNPSGQGVGPHKDSSGWLTFLYQVGTEPGLEVLTKTNTWIPVPPIPGTFVVNFGNAFEAATEGAVRATVHKVKAPVERDRYSIPFFMGLPLDLRVSDIRACMPESVRRKRGEVEGDSKGEEVEISKFLDGRWDCLGESQLRKWIRSHEDVGRKWYVDEACIHVKSLPQRERKLGCPSRHPESFSQKDASPPKPNEMIKLFDLAILHSTKRV</sequence>
<name>A0A9P4U2R0_9PEZI</name>
<evidence type="ECO:0000313" key="6">
    <source>
        <dbReference type="Proteomes" id="UP000800235"/>
    </source>
</evidence>
<evidence type="ECO:0000256" key="1">
    <source>
        <dbReference type="ARBA" id="ARBA00008056"/>
    </source>
</evidence>
<dbReference type="InterPro" id="IPR044861">
    <property type="entry name" value="IPNS-like_FE2OG_OXY"/>
</dbReference>
<feature type="compositionally biased region" description="Basic and acidic residues" evidence="3">
    <location>
        <begin position="380"/>
        <end position="390"/>
    </location>
</feature>
<dbReference type="AlphaFoldDB" id="A0A9P4U2R0"/>
<proteinExistence type="inferred from homology"/>
<dbReference type="OrthoDB" id="627829at2759"/>
<comment type="similarity">
    <text evidence="1 2">Belongs to the iron/ascorbate-dependent oxidoreductase family.</text>
</comment>
<gene>
    <name evidence="5" type="ORF">EJ08DRAFT_657494</name>
</gene>
<keyword evidence="6" id="KW-1185">Reference proteome</keyword>
<evidence type="ECO:0000259" key="4">
    <source>
        <dbReference type="PROSITE" id="PS51471"/>
    </source>
</evidence>
<dbReference type="PANTHER" id="PTHR47990">
    <property type="entry name" value="2-OXOGLUTARATE (2OG) AND FE(II)-DEPENDENT OXYGENASE SUPERFAMILY PROTEIN-RELATED"/>
    <property type="match status" value="1"/>
</dbReference>
<comment type="caution">
    <text evidence="5">The sequence shown here is derived from an EMBL/GenBank/DDBJ whole genome shotgun (WGS) entry which is preliminary data.</text>
</comment>
<dbReference type="PROSITE" id="PS51471">
    <property type="entry name" value="FE2OG_OXY"/>
    <property type="match status" value="1"/>
</dbReference>
<evidence type="ECO:0000256" key="2">
    <source>
        <dbReference type="RuleBase" id="RU003682"/>
    </source>
</evidence>
<keyword evidence="2" id="KW-0479">Metal-binding</keyword>
<evidence type="ECO:0000256" key="3">
    <source>
        <dbReference type="SAM" id="MobiDB-lite"/>
    </source>
</evidence>
<dbReference type="EMBL" id="MU007017">
    <property type="protein sequence ID" value="KAF2434273.1"/>
    <property type="molecule type" value="Genomic_DNA"/>
</dbReference>
<dbReference type="InterPro" id="IPR026992">
    <property type="entry name" value="DIOX_N"/>
</dbReference>
<dbReference type="SUPFAM" id="SSF51197">
    <property type="entry name" value="Clavaminate synthase-like"/>
    <property type="match status" value="1"/>
</dbReference>
<organism evidence="5 6">
    <name type="scientific">Tothia fuscella</name>
    <dbReference type="NCBI Taxonomy" id="1048955"/>
    <lineage>
        <taxon>Eukaryota</taxon>
        <taxon>Fungi</taxon>
        <taxon>Dikarya</taxon>
        <taxon>Ascomycota</taxon>
        <taxon>Pezizomycotina</taxon>
        <taxon>Dothideomycetes</taxon>
        <taxon>Pleosporomycetidae</taxon>
        <taxon>Venturiales</taxon>
        <taxon>Cylindrosympodiaceae</taxon>
        <taxon>Tothia</taxon>
    </lineage>
</organism>
<feature type="region of interest" description="Disordered" evidence="3">
    <location>
        <begin position="380"/>
        <end position="401"/>
    </location>
</feature>
<keyword evidence="2" id="KW-0560">Oxidoreductase</keyword>
<dbReference type="Pfam" id="PF14226">
    <property type="entry name" value="DIOX_N"/>
    <property type="match status" value="1"/>
</dbReference>
<dbReference type="Proteomes" id="UP000800235">
    <property type="component" value="Unassembled WGS sequence"/>
</dbReference>
<dbReference type="GO" id="GO:0044283">
    <property type="term" value="P:small molecule biosynthetic process"/>
    <property type="evidence" value="ECO:0007669"/>
    <property type="project" value="UniProtKB-ARBA"/>
</dbReference>
<dbReference type="InterPro" id="IPR027443">
    <property type="entry name" value="IPNS-like_sf"/>
</dbReference>
<dbReference type="Gene3D" id="2.60.120.330">
    <property type="entry name" value="B-lactam Antibiotic, Isopenicillin N Synthase, Chain"/>
    <property type="match status" value="1"/>
</dbReference>
<dbReference type="GO" id="GO:0046872">
    <property type="term" value="F:metal ion binding"/>
    <property type="evidence" value="ECO:0007669"/>
    <property type="project" value="UniProtKB-KW"/>
</dbReference>
<accession>A0A9P4U2R0</accession>
<reference evidence="5" key="1">
    <citation type="journal article" date="2020" name="Stud. Mycol.">
        <title>101 Dothideomycetes genomes: a test case for predicting lifestyles and emergence of pathogens.</title>
        <authorList>
            <person name="Haridas S."/>
            <person name="Albert R."/>
            <person name="Binder M."/>
            <person name="Bloem J."/>
            <person name="Labutti K."/>
            <person name="Salamov A."/>
            <person name="Andreopoulos B."/>
            <person name="Baker S."/>
            <person name="Barry K."/>
            <person name="Bills G."/>
            <person name="Bluhm B."/>
            <person name="Cannon C."/>
            <person name="Castanera R."/>
            <person name="Culley D."/>
            <person name="Daum C."/>
            <person name="Ezra D."/>
            <person name="Gonzalez J."/>
            <person name="Henrissat B."/>
            <person name="Kuo A."/>
            <person name="Liang C."/>
            <person name="Lipzen A."/>
            <person name="Lutzoni F."/>
            <person name="Magnuson J."/>
            <person name="Mondo S."/>
            <person name="Nolan M."/>
            <person name="Ohm R."/>
            <person name="Pangilinan J."/>
            <person name="Park H.-J."/>
            <person name="Ramirez L."/>
            <person name="Alfaro M."/>
            <person name="Sun H."/>
            <person name="Tritt A."/>
            <person name="Yoshinaga Y."/>
            <person name="Zwiers L.-H."/>
            <person name="Turgeon B."/>
            <person name="Goodwin S."/>
            <person name="Spatafora J."/>
            <person name="Crous P."/>
            <person name="Grigoriev I."/>
        </authorList>
    </citation>
    <scope>NUCLEOTIDE SEQUENCE</scope>
    <source>
        <strain evidence="5">CBS 130266</strain>
    </source>
</reference>
<protein>
    <submittedName>
        <fullName evidence="5">Clavaminate synthase-like protein</fullName>
    </submittedName>
</protein>
<dbReference type="Pfam" id="PF03171">
    <property type="entry name" value="2OG-FeII_Oxy"/>
    <property type="match status" value="1"/>
</dbReference>